<proteinExistence type="predicted"/>
<feature type="domain" description="Squalene epoxidase" evidence="1">
    <location>
        <begin position="253"/>
        <end position="332"/>
    </location>
</feature>
<dbReference type="AlphaFoldDB" id="A0A8J4E422"/>
<dbReference type="PANTHER" id="PTHR43422">
    <property type="entry name" value="THIAMINE THIAZOLE SYNTHASE"/>
    <property type="match status" value="1"/>
</dbReference>
<dbReference type="GO" id="GO:0004506">
    <property type="term" value="F:squalene monooxygenase activity"/>
    <property type="evidence" value="ECO:0007669"/>
    <property type="project" value="InterPro"/>
</dbReference>
<sequence length="444" mass="48982">MAGLLAARVLADEYERVTVVERDPLPPAADNRRGVPQGRHGHTLLPSGADIIDELFPGLLGELVAAGAPRLDNYTAVRFVPDGVHRLAPPAPPVEFLHQASRPLLEAAVRTRIRGLTNVEILDGCAFVGLVTSAARDRVTGARVFRHGAPAEQVLTADLVIDATGRGSRTPTRLAELGYRRPPEDEVEIDLRYASRLIRFEPGAVPEQLTLIGPTPRRPRAMALFAYENDTWLFTVSGYAGHHPAADYRAMVEFAAPFAPPHIVAALRDARPLADVSTFRFRANRRRRYERMRRFPRGLLVVGDAMCSFNPIYGQGMSVAAKQAIVLRHCLRRGDGRLARRFFRLAARPVGTAWRMAVGADLALPQVDGPRSPAVRLGNAYVHRVLVAAEHDPVVAARFLRVSAFLDKPSRLMAPSIIARIIARIIIGNRRAEPDRQDTRIVFR</sequence>
<evidence type="ECO:0000313" key="3">
    <source>
        <dbReference type="Proteomes" id="UP000612585"/>
    </source>
</evidence>
<organism evidence="2 3">
    <name type="scientific">Virgisporangium aurantiacum</name>
    <dbReference type="NCBI Taxonomy" id="175570"/>
    <lineage>
        <taxon>Bacteria</taxon>
        <taxon>Bacillati</taxon>
        <taxon>Actinomycetota</taxon>
        <taxon>Actinomycetes</taxon>
        <taxon>Micromonosporales</taxon>
        <taxon>Micromonosporaceae</taxon>
        <taxon>Virgisporangium</taxon>
    </lineage>
</organism>
<dbReference type="EMBL" id="BOPG01000058">
    <property type="protein sequence ID" value="GIJ60716.1"/>
    <property type="molecule type" value="Genomic_DNA"/>
</dbReference>
<gene>
    <name evidence="2" type="ORF">Vau01_082320</name>
</gene>
<evidence type="ECO:0000259" key="1">
    <source>
        <dbReference type="Pfam" id="PF08491"/>
    </source>
</evidence>
<comment type="caution">
    <text evidence="2">The sequence shown here is derived from an EMBL/GenBank/DDBJ whole genome shotgun (WGS) entry which is preliminary data.</text>
</comment>
<protein>
    <submittedName>
        <fullName evidence="2">Hydroxylase</fullName>
    </submittedName>
</protein>
<dbReference type="PANTHER" id="PTHR43422:SF3">
    <property type="entry name" value="THIAMINE THIAZOLE SYNTHASE"/>
    <property type="match status" value="1"/>
</dbReference>
<dbReference type="InterPro" id="IPR036188">
    <property type="entry name" value="FAD/NAD-bd_sf"/>
</dbReference>
<keyword evidence="3" id="KW-1185">Reference proteome</keyword>
<accession>A0A8J4E422</accession>
<dbReference type="GO" id="GO:0016020">
    <property type="term" value="C:membrane"/>
    <property type="evidence" value="ECO:0007669"/>
    <property type="project" value="InterPro"/>
</dbReference>
<reference evidence="2" key="1">
    <citation type="submission" date="2021-01" db="EMBL/GenBank/DDBJ databases">
        <title>Whole genome shotgun sequence of Virgisporangium aurantiacum NBRC 16421.</title>
        <authorList>
            <person name="Komaki H."/>
            <person name="Tamura T."/>
        </authorList>
    </citation>
    <scope>NUCLEOTIDE SEQUENCE</scope>
    <source>
        <strain evidence="2">NBRC 16421</strain>
    </source>
</reference>
<name>A0A8J4E422_9ACTN</name>
<dbReference type="InterPro" id="IPR013698">
    <property type="entry name" value="Squalene_epoxidase"/>
</dbReference>
<dbReference type="Proteomes" id="UP000612585">
    <property type="component" value="Unassembled WGS sequence"/>
</dbReference>
<dbReference type="Pfam" id="PF08491">
    <property type="entry name" value="SE"/>
    <property type="match status" value="1"/>
</dbReference>
<dbReference type="Gene3D" id="3.50.50.60">
    <property type="entry name" value="FAD/NAD(P)-binding domain"/>
    <property type="match status" value="1"/>
</dbReference>
<dbReference type="GO" id="GO:0050660">
    <property type="term" value="F:flavin adenine dinucleotide binding"/>
    <property type="evidence" value="ECO:0007669"/>
    <property type="project" value="InterPro"/>
</dbReference>
<evidence type="ECO:0000313" key="2">
    <source>
        <dbReference type="EMBL" id="GIJ60716.1"/>
    </source>
</evidence>
<dbReference type="SUPFAM" id="SSF51905">
    <property type="entry name" value="FAD/NAD(P)-binding domain"/>
    <property type="match status" value="1"/>
</dbReference>